<reference evidence="3" key="1">
    <citation type="submission" date="2021-01" db="EMBL/GenBank/DDBJ databases">
        <authorList>
            <person name="Corre E."/>
            <person name="Pelletier E."/>
            <person name="Niang G."/>
            <person name="Scheremetjew M."/>
            <person name="Finn R."/>
            <person name="Kale V."/>
            <person name="Holt S."/>
            <person name="Cochrane G."/>
            <person name="Meng A."/>
            <person name="Brown T."/>
            <person name="Cohen L."/>
        </authorList>
    </citation>
    <scope>NUCLEOTIDE SEQUENCE</scope>
    <source>
        <strain evidence="3">CCMP125</strain>
    </source>
</reference>
<evidence type="ECO:0000313" key="3">
    <source>
        <dbReference type="EMBL" id="CAD9952657.1"/>
    </source>
</evidence>
<protein>
    <recommendedName>
        <fullName evidence="4">PDZ domain-containing protein</fullName>
    </recommendedName>
</protein>
<accession>A0A7S2VE69</accession>
<evidence type="ECO:0000256" key="1">
    <source>
        <dbReference type="SAM" id="Coils"/>
    </source>
</evidence>
<feature type="coiled-coil region" evidence="1">
    <location>
        <begin position="46"/>
        <end position="91"/>
    </location>
</feature>
<feature type="signal peptide" evidence="2">
    <location>
        <begin position="1"/>
        <end position="22"/>
    </location>
</feature>
<dbReference type="EMBL" id="HBHT01009007">
    <property type="protein sequence ID" value="CAD9952657.1"/>
    <property type="molecule type" value="Transcribed_RNA"/>
</dbReference>
<feature type="chain" id="PRO_5030717544" description="PDZ domain-containing protein" evidence="2">
    <location>
        <begin position="23"/>
        <end position="234"/>
    </location>
</feature>
<dbReference type="AlphaFoldDB" id="A0A7S2VE69"/>
<proteinExistence type="predicted"/>
<keyword evidence="1" id="KW-0175">Coiled coil</keyword>
<evidence type="ECO:0008006" key="4">
    <source>
        <dbReference type="Google" id="ProtNLM"/>
    </source>
</evidence>
<organism evidence="3">
    <name type="scientific">Entomoneis paludosa</name>
    <dbReference type="NCBI Taxonomy" id="265537"/>
    <lineage>
        <taxon>Eukaryota</taxon>
        <taxon>Sar</taxon>
        <taxon>Stramenopiles</taxon>
        <taxon>Ochrophyta</taxon>
        <taxon>Bacillariophyta</taxon>
        <taxon>Bacillariophyceae</taxon>
        <taxon>Bacillariophycidae</taxon>
        <taxon>Entomoneidaceae</taxon>
        <taxon>Entomoneis</taxon>
    </lineage>
</organism>
<keyword evidence="2" id="KW-0732">Signal</keyword>
<name>A0A7S2VE69_9STRA</name>
<sequence length="234" mass="26426">MTFWPLRLFVFFSCTFLHQIRCFSWPSKALGRAGTGRFATSDNDDADKLLSKAELLRREIDDFEQRKRAEEEEEQRQIDEAKAEKQATRNRYSAVVPILKPDGNSQLERCDFKPRWQDGSSYITTIEANLPLGVILGESEQFAAATEVDEVGEDSNGFAAGLRVGDILHACTACKVEMEMPTWQLLAGGIGVPKTKTFMYQADGRPFEEIMEAIGSNRQDPENKPVLLVVERRD</sequence>
<evidence type="ECO:0000256" key="2">
    <source>
        <dbReference type="SAM" id="SignalP"/>
    </source>
</evidence>
<gene>
    <name evidence="3" type="ORF">APAL1065_LOCUS6022</name>
</gene>